<organism evidence="2 3">
    <name type="scientific">Mesorhizobium caraganae</name>
    <dbReference type="NCBI Taxonomy" id="483206"/>
    <lineage>
        <taxon>Bacteria</taxon>
        <taxon>Pseudomonadati</taxon>
        <taxon>Pseudomonadota</taxon>
        <taxon>Alphaproteobacteria</taxon>
        <taxon>Hyphomicrobiales</taxon>
        <taxon>Phyllobacteriaceae</taxon>
        <taxon>Mesorhizobium</taxon>
    </lineage>
</organism>
<gene>
    <name evidence="2" type="ORF">NKI36_29750</name>
</gene>
<dbReference type="Proteomes" id="UP001433071">
    <property type="component" value="Unassembled WGS sequence"/>
</dbReference>
<keyword evidence="3" id="KW-1185">Reference proteome</keyword>
<sequence length="65" mass="7121">MQHLVDNKKATGVDLRGGKRTLTGKTDPASIQALNDYHHDKYDVPAADVLCNAWKPLFIAIYGAP</sequence>
<protein>
    <submittedName>
        <fullName evidence="2">Uncharacterized protein</fullName>
    </submittedName>
</protein>
<evidence type="ECO:0000313" key="3">
    <source>
        <dbReference type="Proteomes" id="UP001433071"/>
    </source>
</evidence>
<evidence type="ECO:0000313" key="2">
    <source>
        <dbReference type="EMBL" id="MER9408190.1"/>
    </source>
</evidence>
<evidence type="ECO:0000256" key="1">
    <source>
        <dbReference type="SAM" id="MobiDB-lite"/>
    </source>
</evidence>
<proteinExistence type="predicted"/>
<accession>A0ABV1Z7X1</accession>
<feature type="region of interest" description="Disordered" evidence="1">
    <location>
        <begin position="1"/>
        <end position="21"/>
    </location>
</feature>
<dbReference type="EMBL" id="JAMYQB010000036">
    <property type="protein sequence ID" value="MER9408190.1"/>
    <property type="molecule type" value="Genomic_DNA"/>
</dbReference>
<dbReference type="RefSeq" id="WP_352562119.1">
    <property type="nucleotide sequence ID" value="NZ_JAMYQB010000036.1"/>
</dbReference>
<comment type="caution">
    <text evidence="2">The sequence shown here is derived from an EMBL/GenBank/DDBJ whole genome shotgun (WGS) entry which is preliminary data.</text>
</comment>
<reference evidence="2 3" key="1">
    <citation type="journal article" date="2024" name="Proc. Natl. Acad. Sci. U.S.A.">
        <title>The evolutionary genomics of adaptation to stress in wild rhizobium bacteria.</title>
        <authorList>
            <person name="Kehlet-Delgado H."/>
            <person name="Montoya A.P."/>
            <person name="Jensen K.T."/>
            <person name="Wendlandt C.E."/>
            <person name="Dexheimer C."/>
            <person name="Roberts M."/>
            <person name="Torres Martinez L."/>
            <person name="Friesen M.L."/>
            <person name="Griffitts J.S."/>
            <person name="Porter S.S."/>
        </authorList>
    </citation>
    <scope>NUCLEOTIDE SEQUENCE [LARGE SCALE GENOMIC DNA]</scope>
    <source>
        <strain evidence="2 3">M0641</strain>
    </source>
</reference>
<feature type="compositionally biased region" description="Basic and acidic residues" evidence="1">
    <location>
        <begin position="1"/>
        <end position="11"/>
    </location>
</feature>
<name>A0ABV1Z7X1_9HYPH</name>